<dbReference type="PROSITE" id="PS00978">
    <property type="entry name" value="FAD_G3PDH_2"/>
    <property type="match status" value="1"/>
</dbReference>
<keyword evidence="3 6" id="KW-0285">Flavoprotein</keyword>
<dbReference type="InterPro" id="IPR031656">
    <property type="entry name" value="DAO_C"/>
</dbReference>
<dbReference type="InterPro" id="IPR036188">
    <property type="entry name" value="FAD/NAD-bd_sf"/>
</dbReference>
<comment type="similarity">
    <text evidence="2 6">Belongs to the FAD-dependent glycerol-3-phosphate dehydrogenase family.</text>
</comment>
<dbReference type="OrthoDB" id="9766796at2"/>
<dbReference type="RefSeq" id="WP_126540906.1">
    <property type="nucleotide sequence ID" value="NZ_BSPM01000004.1"/>
</dbReference>
<feature type="domain" description="Alpha-glycerophosphate oxidase C-terminal" evidence="8">
    <location>
        <begin position="391"/>
        <end position="486"/>
    </location>
</feature>
<dbReference type="PRINTS" id="PR01001">
    <property type="entry name" value="FADG3PDH"/>
</dbReference>
<organism evidence="9 10">
    <name type="scientific">Oharaeibacter diazotrophicus</name>
    <dbReference type="NCBI Taxonomy" id="1920512"/>
    <lineage>
        <taxon>Bacteria</taxon>
        <taxon>Pseudomonadati</taxon>
        <taxon>Pseudomonadota</taxon>
        <taxon>Alphaproteobacteria</taxon>
        <taxon>Hyphomicrobiales</taxon>
        <taxon>Pleomorphomonadaceae</taxon>
        <taxon>Oharaeibacter</taxon>
    </lineage>
</organism>
<evidence type="ECO:0000313" key="10">
    <source>
        <dbReference type="Proteomes" id="UP000294547"/>
    </source>
</evidence>
<dbReference type="PROSITE" id="PS00977">
    <property type="entry name" value="FAD_G3PDH_1"/>
    <property type="match status" value="1"/>
</dbReference>
<evidence type="ECO:0000256" key="4">
    <source>
        <dbReference type="ARBA" id="ARBA00022827"/>
    </source>
</evidence>
<dbReference type="GO" id="GO:0046168">
    <property type="term" value="P:glycerol-3-phosphate catabolic process"/>
    <property type="evidence" value="ECO:0007669"/>
    <property type="project" value="TreeGrafter"/>
</dbReference>
<name>A0A4R6RFY7_9HYPH</name>
<dbReference type="EC" id="1.1.5.3" evidence="6"/>
<gene>
    <name evidence="9" type="ORF">EDD54_1870</name>
</gene>
<evidence type="ECO:0000256" key="3">
    <source>
        <dbReference type="ARBA" id="ARBA00022630"/>
    </source>
</evidence>
<evidence type="ECO:0000256" key="2">
    <source>
        <dbReference type="ARBA" id="ARBA00007330"/>
    </source>
</evidence>
<dbReference type="GO" id="GO:0004368">
    <property type="term" value="F:glycerol-3-phosphate dehydrogenase (quinone) activity"/>
    <property type="evidence" value="ECO:0007669"/>
    <property type="project" value="UniProtKB-EC"/>
</dbReference>
<proteinExistence type="inferred from homology"/>
<dbReference type="AlphaFoldDB" id="A0A4R6RFY7"/>
<dbReference type="SUPFAM" id="SSF51905">
    <property type="entry name" value="FAD/NAD(P)-binding domain"/>
    <property type="match status" value="1"/>
</dbReference>
<dbReference type="EMBL" id="SNXY01000007">
    <property type="protein sequence ID" value="TDP85025.1"/>
    <property type="molecule type" value="Genomic_DNA"/>
</dbReference>
<keyword evidence="4" id="KW-0274">FAD</keyword>
<dbReference type="GO" id="GO:0009331">
    <property type="term" value="C:glycerol-3-phosphate dehydrogenase (FAD) complex"/>
    <property type="evidence" value="ECO:0007669"/>
    <property type="project" value="UniProtKB-UniRule"/>
</dbReference>
<evidence type="ECO:0000256" key="1">
    <source>
        <dbReference type="ARBA" id="ARBA00001974"/>
    </source>
</evidence>
<protein>
    <recommendedName>
        <fullName evidence="6">Glycerol-3-phosphate dehydrogenase</fullName>
        <ecNumber evidence="6">1.1.5.3</ecNumber>
    </recommendedName>
</protein>
<dbReference type="Gene3D" id="3.30.9.10">
    <property type="entry name" value="D-Amino Acid Oxidase, subunit A, domain 2"/>
    <property type="match status" value="1"/>
</dbReference>
<evidence type="ECO:0000256" key="6">
    <source>
        <dbReference type="RuleBase" id="RU361217"/>
    </source>
</evidence>
<comment type="catalytic activity">
    <reaction evidence="6">
        <text>a quinone + sn-glycerol 3-phosphate = dihydroxyacetone phosphate + a quinol</text>
        <dbReference type="Rhea" id="RHEA:18977"/>
        <dbReference type="ChEBI" id="CHEBI:24646"/>
        <dbReference type="ChEBI" id="CHEBI:57597"/>
        <dbReference type="ChEBI" id="CHEBI:57642"/>
        <dbReference type="ChEBI" id="CHEBI:132124"/>
        <dbReference type="EC" id="1.1.5.3"/>
    </reaction>
</comment>
<feature type="domain" description="FAD dependent oxidoreductase" evidence="7">
    <location>
        <begin position="6"/>
        <end position="362"/>
    </location>
</feature>
<dbReference type="Pfam" id="PF01266">
    <property type="entry name" value="DAO"/>
    <property type="match status" value="1"/>
</dbReference>
<dbReference type="Proteomes" id="UP000294547">
    <property type="component" value="Unassembled WGS sequence"/>
</dbReference>
<keyword evidence="5 6" id="KW-0560">Oxidoreductase</keyword>
<comment type="cofactor">
    <cofactor evidence="1 6">
        <name>FAD</name>
        <dbReference type="ChEBI" id="CHEBI:57692"/>
    </cofactor>
</comment>
<evidence type="ECO:0000259" key="8">
    <source>
        <dbReference type="Pfam" id="PF16901"/>
    </source>
</evidence>
<comment type="caution">
    <text evidence="9">The sequence shown here is derived from an EMBL/GenBank/DDBJ whole genome shotgun (WGS) entry which is preliminary data.</text>
</comment>
<accession>A0A4R6RFY7</accession>
<dbReference type="PANTHER" id="PTHR11985">
    <property type="entry name" value="GLYCEROL-3-PHOSPHATE DEHYDROGENASE"/>
    <property type="match status" value="1"/>
</dbReference>
<evidence type="ECO:0000259" key="7">
    <source>
        <dbReference type="Pfam" id="PF01266"/>
    </source>
</evidence>
<dbReference type="InterPro" id="IPR006076">
    <property type="entry name" value="FAD-dep_OxRdtase"/>
</dbReference>
<evidence type="ECO:0000313" key="9">
    <source>
        <dbReference type="EMBL" id="TDP85025.1"/>
    </source>
</evidence>
<reference evidence="9 10" key="1">
    <citation type="submission" date="2019-03" db="EMBL/GenBank/DDBJ databases">
        <title>Genomic Encyclopedia of Type Strains, Phase IV (KMG-IV): sequencing the most valuable type-strain genomes for metagenomic binning, comparative biology and taxonomic classification.</title>
        <authorList>
            <person name="Goeker M."/>
        </authorList>
    </citation>
    <scope>NUCLEOTIDE SEQUENCE [LARGE SCALE GENOMIC DNA]</scope>
    <source>
        <strain evidence="9 10">DSM 102969</strain>
    </source>
</reference>
<sequence>MDDVVDLAIVGGGINGCGIARDAAGRGLKVHLVERGDIGAATSSASTKLLHGGLRYLEHYEFRLVREALEERERLWGIAPHIVRPLRFVLPHVAGMRPRWMLRTGLFLYDHIGGREVLPGTRSLDLSRDPIGAPLREGIRSGWEYSDCWVEDNRLVVLNARDAVRHGATIRPWTACTAARVEDGLWVLTTEDRDGGRRTVVRARVLVNAAGPWAGDVAARVVGRPAAGKVRMVQGSHLVTRKLYDHDRCFIFQNPDGRIIFTIPYERDFTLVGTTDRDYDGDLGAVRISEGETDYLLKAASAYFRTPVGRGDVVWSYSGVRPLYDDGKGAAQKATRDYVLETDDGAGAPMLSIFGGKITTYRRLAEAAMEKIAAMLPAATAGAVRAKAGWTGRAALPGGDFPKEEFGRRVTALKSAYPFLAADQAERLTRCYGTEAPRVLGDARKAADLGRAFGAGLTEAEVEWMRREEWARDAETILWRRTKLGLRLGRDQIEDLGRRMGEIGRAA</sequence>
<dbReference type="NCBIfam" id="NF008899">
    <property type="entry name" value="PRK12266.1"/>
    <property type="match status" value="1"/>
</dbReference>
<dbReference type="InterPro" id="IPR000447">
    <property type="entry name" value="G3P_DH_FAD-dep"/>
</dbReference>
<dbReference type="SUPFAM" id="SSF54373">
    <property type="entry name" value="FAD-linked reductases, C-terminal domain"/>
    <property type="match status" value="1"/>
</dbReference>
<dbReference type="NCBIfam" id="NF009906">
    <property type="entry name" value="PRK13369.1"/>
    <property type="match status" value="1"/>
</dbReference>
<keyword evidence="10" id="KW-1185">Reference proteome</keyword>
<evidence type="ECO:0000256" key="5">
    <source>
        <dbReference type="ARBA" id="ARBA00023002"/>
    </source>
</evidence>
<dbReference type="Gene3D" id="3.50.50.60">
    <property type="entry name" value="FAD/NAD(P)-binding domain"/>
    <property type="match status" value="1"/>
</dbReference>
<dbReference type="Pfam" id="PF16901">
    <property type="entry name" value="DAO_C"/>
    <property type="match status" value="1"/>
</dbReference>
<dbReference type="InterPro" id="IPR038299">
    <property type="entry name" value="DAO_C_sf"/>
</dbReference>
<dbReference type="PANTHER" id="PTHR11985:SF15">
    <property type="entry name" value="GLYCEROL-3-PHOSPHATE DEHYDROGENASE, MITOCHONDRIAL"/>
    <property type="match status" value="1"/>
</dbReference>
<dbReference type="Gene3D" id="1.10.8.870">
    <property type="entry name" value="Alpha-glycerophosphate oxidase, cap domain"/>
    <property type="match status" value="1"/>
</dbReference>